<proteinExistence type="inferred from homology"/>
<dbReference type="Pfam" id="PF00254">
    <property type="entry name" value="FKBP_C"/>
    <property type="match status" value="1"/>
</dbReference>
<reference evidence="7" key="1">
    <citation type="submission" date="2006-03" db="EMBL/GenBank/DDBJ databases">
        <title>Complete sequence of Saccharophagus degradans 2-40.</title>
        <authorList>
            <consortium name="US DOE Joint Genome Institute"/>
            <person name="Copeland A."/>
            <person name="Lucas S."/>
            <person name="Lapidus A."/>
            <person name="Barry K."/>
            <person name="Detter J.C."/>
            <person name="Glavina del Rio T."/>
            <person name="Hammon N."/>
            <person name="Israni S."/>
            <person name="Dalin E."/>
            <person name="Tice H."/>
            <person name="Pitluck S."/>
            <person name="Saunders E.H."/>
            <person name="Brettin T."/>
            <person name="Bruce D."/>
            <person name="Han C."/>
            <person name="Tapia R."/>
            <person name="Gilna P."/>
            <person name="Schmutz J."/>
            <person name="Larimer F."/>
            <person name="Land M."/>
            <person name="Hauser L."/>
            <person name="Kyrpides N."/>
            <person name="Lykidis A."/>
            <person name="Richardson P."/>
            <person name="Weiner R."/>
        </authorList>
    </citation>
    <scope>NUCLEOTIDE SEQUENCE</scope>
    <source>
        <strain>2-40</strain>
    </source>
</reference>
<accession>Q21JP1</accession>
<evidence type="ECO:0000256" key="3">
    <source>
        <dbReference type="PROSITE-ProRule" id="PRU00277"/>
    </source>
</evidence>
<dbReference type="GeneID" id="98615749"/>
<comment type="similarity">
    <text evidence="4">Belongs to the FKBP-type PPIase family.</text>
</comment>
<dbReference type="STRING" id="203122.Sde_1823"/>
<keyword evidence="8" id="KW-1185">Reference proteome</keyword>
<evidence type="ECO:0000256" key="2">
    <source>
        <dbReference type="ARBA" id="ARBA00023110"/>
    </source>
</evidence>
<dbReference type="AlphaFoldDB" id="Q21JP1"/>
<evidence type="ECO:0000313" key="8">
    <source>
        <dbReference type="Proteomes" id="UP000001947"/>
    </source>
</evidence>
<dbReference type="InterPro" id="IPR046357">
    <property type="entry name" value="PPIase_dom_sf"/>
</dbReference>
<dbReference type="GO" id="GO:0003755">
    <property type="term" value="F:peptidyl-prolyl cis-trans isomerase activity"/>
    <property type="evidence" value="ECO:0007669"/>
    <property type="project" value="UniProtKB-UniRule"/>
</dbReference>
<gene>
    <name evidence="6" type="ordered locus">Sde_1823</name>
    <name evidence="7" type="ordered locus">Sde_1828</name>
</gene>
<evidence type="ECO:0000259" key="5">
    <source>
        <dbReference type="PROSITE" id="PS50059"/>
    </source>
</evidence>
<dbReference type="InterPro" id="IPR001179">
    <property type="entry name" value="PPIase_FKBP_dom"/>
</dbReference>
<dbReference type="SUPFAM" id="SSF54534">
    <property type="entry name" value="FKBP-like"/>
    <property type="match status" value="1"/>
</dbReference>
<keyword evidence="2 3" id="KW-0697">Rotamase</keyword>
<sequence>MKSGIKLISEEEGFGEEVERQITYLMKLRFWLNKGDPIKWNAPWGLIDRASLSDDGETLTTDLRVDRESMFNGLFYGVEGMRIGGVRKLIISPHLAYGEAGIETIIPPNALIIVEVSVLEKRIFA</sequence>
<reference evidence="7 8" key="2">
    <citation type="journal article" date="2008" name="PLoS Genet.">
        <title>Complete genome sequence of the complex carbohydrate-degrading marine bacterium, Saccharophagus degradans strain 2-40 T.</title>
        <authorList>
            <person name="Weiner R.M."/>
            <person name="Taylor L.E.II."/>
            <person name="Henrissat B."/>
            <person name="Hauser L."/>
            <person name="Land M."/>
            <person name="Coutinho P.M."/>
            <person name="Rancurel C."/>
            <person name="Saunders E.H."/>
            <person name="Longmire A.G."/>
            <person name="Zhang H."/>
            <person name="Bayer E.A."/>
            <person name="Gilbert H.J."/>
            <person name="Larimer F."/>
            <person name="Zhulin I.B."/>
            <person name="Ekborg N.A."/>
            <person name="Lamed R."/>
            <person name="Richardson P.M."/>
            <person name="Borovok I."/>
            <person name="Hutcheson S."/>
        </authorList>
    </citation>
    <scope>NUCLEOTIDE SEQUENCE [LARGE SCALE GENOMIC DNA]</scope>
    <source>
        <strain evidence="7">2-40</strain>
        <strain evidence="8">2-40 / ATCC 43961 / DSM 17024</strain>
    </source>
</reference>
<keyword evidence="3 4" id="KW-0413">Isomerase</keyword>
<dbReference type="PROSITE" id="PS50059">
    <property type="entry name" value="FKBP_PPIASE"/>
    <property type="match status" value="1"/>
</dbReference>
<evidence type="ECO:0000313" key="7">
    <source>
        <dbReference type="EMBL" id="ABD81088.1"/>
    </source>
</evidence>
<dbReference type="eggNOG" id="COG0545">
    <property type="taxonomic scope" value="Bacteria"/>
</dbReference>
<protein>
    <recommendedName>
        <fullName evidence="4">Peptidyl-prolyl cis-trans isomerase</fullName>
        <ecNumber evidence="4">5.2.1.8</ecNumber>
    </recommendedName>
</protein>
<dbReference type="Gene3D" id="3.10.50.40">
    <property type="match status" value="1"/>
</dbReference>
<evidence type="ECO:0000313" key="6">
    <source>
        <dbReference type="EMBL" id="ABD81083.1"/>
    </source>
</evidence>
<dbReference type="Proteomes" id="UP000001947">
    <property type="component" value="Chromosome"/>
</dbReference>
<dbReference type="EMBL" id="CP000282">
    <property type="protein sequence ID" value="ABD81083.1"/>
    <property type="molecule type" value="Genomic_DNA"/>
</dbReference>
<dbReference type="KEGG" id="sde:Sde_1823"/>
<dbReference type="EMBL" id="CP000282">
    <property type="protein sequence ID" value="ABD81088.1"/>
    <property type="molecule type" value="Genomic_DNA"/>
</dbReference>
<dbReference type="EC" id="5.2.1.8" evidence="4"/>
<feature type="domain" description="PPIase FKBP-type" evidence="5">
    <location>
        <begin position="35"/>
        <end position="122"/>
    </location>
</feature>
<evidence type="ECO:0000256" key="4">
    <source>
        <dbReference type="RuleBase" id="RU003915"/>
    </source>
</evidence>
<comment type="catalytic activity">
    <reaction evidence="1 3 4">
        <text>[protein]-peptidylproline (omega=180) = [protein]-peptidylproline (omega=0)</text>
        <dbReference type="Rhea" id="RHEA:16237"/>
        <dbReference type="Rhea" id="RHEA-COMP:10747"/>
        <dbReference type="Rhea" id="RHEA-COMP:10748"/>
        <dbReference type="ChEBI" id="CHEBI:83833"/>
        <dbReference type="ChEBI" id="CHEBI:83834"/>
        <dbReference type="EC" id="5.2.1.8"/>
    </reaction>
</comment>
<dbReference type="KEGG" id="sde:Sde_1828"/>
<evidence type="ECO:0000256" key="1">
    <source>
        <dbReference type="ARBA" id="ARBA00000971"/>
    </source>
</evidence>
<organism evidence="7 8">
    <name type="scientific">Saccharophagus degradans (strain 2-40 / ATCC 43961 / DSM 17024)</name>
    <dbReference type="NCBI Taxonomy" id="203122"/>
    <lineage>
        <taxon>Bacteria</taxon>
        <taxon>Pseudomonadati</taxon>
        <taxon>Pseudomonadota</taxon>
        <taxon>Gammaproteobacteria</taxon>
        <taxon>Cellvibrionales</taxon>
        <taxon>Cellvibrionaceae</taxon>
        <taxon>Saccharophagus</taxon>
    </lineage>
</organism>
<dbReference type="HOGENOM" id="CLU_1991069_0_0_6"/>
<dbReference type="RefSeq" id="WP_011468302.1">
    <property type="nucleotide sequence ID" value="NC_007912.1"/>
</dbReference>
<name>Q21JP1_SACD2</name>